<dbReference type="PANTHER" id="PTHR18896">
    <property type="entry name" value="PHOSPHOLIPASE D"/>
    <property type="match status" value="1"/>
</dbReference>
<name>A0ABU6WS19_9FABA</name>
<dbReference type="Pfam" id="PF12357">
    <property type="entry name" value="PLD_C"/>
    <property type="match status" value="1"/>
</dbReference>
<keyword evidence="1" id="KW-0677">Repeat</keyword>
<feature type="domain" description="Phospholipase D C-terminal" evidence="3">
    <location>
        <begin position="51"/>
        <end position="122"/>
    </location>
</feature>
<comment type="caution">
    <text evidence="4">The sequence shown here is derived from an EMBL/GenBank/DDBJ whole genome shotgun (WGS) entry which is preliminary data.</text>
</comment>
<protein>
    <recommendedName>
        <fullName evidence="3">Phospholipase D C-terminal domain-containing protein</fullName>
    </recommendedName>
</protein>
<evidence type="ECO:0000259" key="3">
    <source>
        <dbReference type="Pfam" id="PF12357"/>
    </source>
</evidence>
<sequence length="153" mass="17618">MNDRSMVGDRDTEIAMGAYQPKHLSNVEGYARGQVHGFRMSLWLEHLGEIEEIFFNPEKQDCIKKVNEIAQKNWKSYSEKSFDSDLSGHLLRYPVEVSKDGILNNLEGFKFFLDADDAAILGDLNYTALSHLVPKEVMNERVDSYDYLSDEEF</sequence>
<dbReference type="PANTHER" id="PTHR18896:SF180">
    <property type="entry name" value="PHOSPHOLIPASE D"/>
    <property type="match status" value="1"/>
</dbReference>
<evidence type="ECO:0000313" key="4">
    <source>
        <dbReference type="EMBL" id="MED6188692.1"/>
    </source>
</evidence>
<evidence type="ECO:0000256" key="2">
    <source>
        <dbReference type="ARBA" id="ARBA00023098"/>
    </source>
</evidence>
<evidence type="ECO:0000313" key="5">
    <source>
        <dbReference type="Proteomes" id="UP001341840"/>
    </source>
</evidence>
<accession>A0ABU6WS19</accession>
<dbReference type="EMBL" id="JASCZI010182835">
    <property type="protein sequence ID" value="MED6188692.1"/>
    <property type="molecule type" value="Genomic_DNA"/>
</dbReference>
<proteinExistence type="predicted"/>
<dbReference type="Proteomes" id="UP001341840">
    <property type="component" value="Unassembled WGS sequence"/>
</dbReference>
<keyword evidence="2" id="KW-0443">Lipid metabolism</keyword>
<evidence type="ECO:0000256" key="1">
    <source>
        <dbReference type="ARBA" id="ARBA00022737"/>
    </source>
</evidence>
<organism evidence="4 5">
    <name type="scientific">Stylosanthes scabra</name>
    <dbReference type="NCBI Taxonomy" id="79078"/>
    <lineage>
        <taxon>Eukaryota</taxon>
        <taxon>Viridiplantae</taxon>
        <taxon>Streptophyta</taxon>
        <taxon>Embryophyta</taxon>
        <taxon>Tracheophyta</taxon>
        <taxon>Spermatophyta</taxon>
        <taxon>Magnoliopsida</taxon>
        <taxon>eudicotyledons</taxon>
        <taxon>Gunneridae</taxon>
        <taxon>Pentapetalae</taxon>
        <taxon>rosids</taxon>
        <taxon>fabids</taxon>
        <taxon>Fabales</taxon>
        <taxon>Fabaceae</taxon>
        <taxon>Papilionoideae</taxon>
        <taxon>50 kb inversion clade</taxon>
        <taxon>dalbergioids sensu lato</taxon>
        <taxon>Dalbergieae</taxon>
        <taxon>Pterocarpus clade</taxon>
        <taxon>Stylosanthes</taxon>
    </lineage>
</organism>
<reference evidence="4 5" key="1">
    <citation type="journal article" date="2023" name="Plants (Basel)">
        <title>Bridging the Gap: Combining Genomics and Transcriptomics Approaches to Understand Stylosanthes scabra, an Orphan Legume from the Brazilian Caatinga.</title>
        <authorList>
            <person name="Ferreira-Neto J.R.C."/>
            <person name="da Silva M.D."/>
            <person name="Binneck E."/>
            <person name="de Melo N.F."/>
            <person name="da Silva R.H."/>
            <person name="de Melo A.L.T.M."/>
            <person name="Pandolfi V."/>
            <person name="Bustamante F.O."/>
            <person name="Brasileiro-Vidal A.C."/>
            <person name="Benko-Iseppon A.M."/>
        </authorList>
    </citation>
    <scope>NUCLEOTIDE SEQUENCE [LARGE SCALE GENOMIC DNA]</scope>
    <source>
        <tissue evidence="4">Leaves</tissue>
    </source>
</reference>
<dbReference type="InterPro" id="IPR015679">
    <property type="entry name" value="PLipase_D_fam"/>
</dbReference>
<dbReference type="InterPro" id="IPR024632">
    <property type="entry name" value="PLipase_D_C"/>
</dbReference>
<gene>
    <name evidence="4" type="ORF">PIB30_088254</name>
</gene>
<keyword evidence="5" id="KW-1185">Reference proteome</keyword>